<evidence type="ECO:0000313" key="4">
    <source>
        <dbReference type="EMBL" id="MBU9736972.1"/>
    </source>
</evidence>
<gene>
    <name evidence="4" type="ORF">KTH89_10510</name>
</gene>
<dbReference type="EMBL" id="JAHQCW010000015">
    <property type="protein sequence ID" value="MBU9736972.1"/>
    <property type="molecule type" value="Genomic_DNA"/>
</dbReference>
<feature type="DNA-binding region" description="H-T-H motif" evidence="2">
    <location>
        <begin position="32"/>
        <end position="51"/>
    </location>
</feature>
<accession>A0A949K7H8</accession>
<evidence type="ECO:0000256" key="1">
    <source>
        <dbReference type="ARBA" id="ARBA00023125"/>
    </source>
</evidence>
<evidence type="ECO:0000256" key="2">
    <source>
        <dbReference type="PROSITE-ProRule" id="PRU00335"/>
    </source>
</evidence>
<dbReference type="PROSITE" id="PS50977">
    <property type="entry name" value="HTH_TETR_2"/>
    <property type="match status" value="1"/>
</dbReference>
<feature type="domain" description="HTH tetR-type" evidence="3">
    <location>
        <begin position="8"/>
        <end position="69"/>
    </location>
</feature>
<dbReference type="RefSeq" id="WP_238721597.1">
    <property type="nucleotide sequence ID" value="NZ_JAHQCW010000015.1"/>
</dbReference>
<evidence type="ECO:0000313" key="5">
    <source>
        <dbReference type="Proteomes" id="UP000712157"/>
    </source>
</evidence>
<dbReference type="Pfam" id="PF00440">
    <property type="entry name" value="TetR_N"/>
    <property type="match status" value="1"/>
</dbReference>
<keyword evidence="1 2" id="KW-0238">DNA-binding</keyword>
<comment type="caution">
    <text evidence="4">The sequence shown here is derived from an EMBL/GenBank/DDBJ whole genome shotgun (WGS) entry which is preliminary data.</text>
</comment>
<sequence length="215" mass="24715">MARNKYPEVTEARILDTATKLFLEKGWEQTTIQDIVDELGDITRGAFYHHFKSKDDIIDAVTTRMFLGNNPFEAVEENNQLNGLQKIQYVLKFSLQRTDTLQFSQVAASVLQSPIYIGKQVLDSMNTMAPYFTQYMMEGINDGSIHVKNPKQTAETMILLLNIWLSPLIFPGTKEDYMAKFEQLKIMYESIGLPLFDDELQILVEKLYEEIAALQ</sequence>
<proteinExistence type="predicted"/>
<organism evidence="4 5">
    <name type="scientific">Diplocloster agilis</name>
    <dbReference type="NCBI Taxonomy" id="2850323"/>
    <lineage>
        <taxon>Bacteria</taxon>
        <taxon>Bacillati</taxon>
        <taxon>Bacillota</taxon>
        <taxon>Clostridia</taxon>
        <taxon>Lachnospirales</taxon>
        <taxon>Lachnospiraceae</taxon>
        <taxon>Diplocloster</taxon>
    </lineage>
</organism>
<dbReference type="Proteomes" id="UP000712157">
    <property type="component" value="Unassembled WGS sequence"/>
</dbReference>
<dbReference type="PANTHER" id="PTHR43479:SF11">
    <property type="entry name" value="ACREF_ENVCD OPERON REPRESSOR-RELATED"/>
    <property type="match status" value="1"/>
</dbReference>
<dbReference type="InterPro" id="IPR050624">
    <property type="entry name" value="HTH-type_Tx_Regulator"/>
</dbReference>
<dbReference type="InterPro" id="IPR001647">
    <property type="entry name" value="HTH_TetR"/>
</dbReference>
<reference evidence="4" key="1">
    <citation type="submission" date="2021-06" db="EMBL/GenBank/DDBJ databases">
        <title>Description of novel taxa of the family Lachnospiraceae.</title>
        <authorList>
            <person name="Chaplin A.V."/>
            <person name="Sokolova S.R."/>
            <person name="Pikina A.P."/>
            <person name="Korzhanova M."/>
            <person name="Belova V."/>
            <person name="Korostin D."/>
            <person name="Efimov B.A."/>
        </authorList>
    </citation>
    <scope>NUCLEOTIDE SEQUENCE</scope>
    <source>
        <strain evidence="4">ASD5720</strain>
    </source>
</reference>
<dbReference type="SUPFAM" id="SSF46689">
    <property type="entry name" value="Homeodomain-like"/>
    <property type="match status" value="1"/>
</dbReference>
<dbReference type="PANTHER" id="PTHR43479">
    <property type="entry name" value="ACREF/ENVCD OPERON REPRESSOR-RELATED"/>
    <property type="match status" value="1"/>
</dbReference>
<protein>
    <submittedName>
        <fullName evidence="4">TetR/AcrR family transcriptional regulator</fullName>
    </submittedName>
</protein>
<keyword evidence="5" id="KW-1185">Reference proteome</keyword>
<dbReference type="GO" id="GO:0003677">
    <property type="term" value="F:DNA binding"/>
    <property type="evidence" value="ECO:0007669"/>
    <property type="project" value="UniProtKB-UniRule"/>
</dbReference>
<dbReference type="InterPro" id="IPR009057">
    <property type="entry name" value="Homeodomain-like_sf"/>
</dbReference>
<dbReference type="Gene3D" id="1.10.357.10">
    <property type="entry name" value="Tetracycline Repressor, domain 2"/>
    <property type="match status" value="1"/>
</dbReference>
<dbReference type="AlphaFoldDB" id="A0A949K7H8"/>
<name>A0A949K7H8_9FIRM</name>
<evidence type="ECO:0000259" key="3">
    <source>
        <dbReference type="PROSITE" id="PS50977"/>
    </source>
</evidence>